<dbReference type="Gene3D" id="1.10.150.240">
    <property type="entry name" value="Putative phosphatase, domain 2"/>
    <property type="match status" value="1"/>
</dbReference>
<comment type="subunit">
    <text evidence="2">Homodimer.</text>
</comment>
<accession>A0A7V8SIU1</accession>
<reference evidence="3 4" key="1">
    <citation type="submission" date="2020-07" db="EMBL/GenBank/DDBJ databases">
        <authorList>
            <person name="Hilgarth M."/>
            <person name="Werum V."/>
            <person name="Vogel R.F."/>
        </authorList>
    </citation>
    <scope>NUCLEOTIDE SEQUENCE [LARGE SCALE GENOMIC DNA]</scope>
    <source>
        <strain evidence="3 4">DSM 28961</strain>
    </source>
</reference>
<feature type="binding site" evidence="2">
    <location>
        <position position="8"/>
    </location>
    <ligand>
        <name>Mg(2+)</name>
        <dbReference type="ChEBI" id="CHEBI:18420"/>
    </ligand>
</feature>
<dbReference type="GO" id="GO:0006281">
    <property type="term" value="P:DNA repair"/>
    <property type="evidence" value="ECO:0007669"/>
    <property type="project" value="TreeGrafter"/>
</dbReference>
<feature type="active site" description="Nucleophile" evidence="2">
    <location>
        <position position="8"/>
    </location>
</feature>
<dbReference type="SFLD" id="SFLDG01135">
    <property type="entry name" value="C1.5.6:_HAD__Beta-PGM__Phospha"/>
    <property type="match status" value="1"/>
</dbReference>
<dbReference type="InterPro" id="IPR050155">
    <property type="entry name" value="HAD-like_hydrolase_sf"/>
</dbReference>
<dbReference type="Gene3D" id="3.40.50.1000">
    <property type="entry name" value="HAD superfamily/HAD-like"/>
    <property type="match status" value="1"/>
</dbReference>
<evidence type="ECO:0000313" key="3">
    <source>
        <dbReference type="EMBL" id="MBA0015643.1"/>
    </source>
</evidence>
<keyword evidence="2 3" id="KW-0378">Hydrolase</keyword>
<organism evidence="3 4">
    <name type="scientific">Pseudolactococcus laudensis</name>
    <dbReference type="NCBI Taxonomy" id="1494461"/>
    <lineage>
        <taxon>Bacteria</taxon>
        <taxon>Bacillati</taxon>
        <taxon>Bacillota</taxon>
        <taxon>Bacilli</taxon>
        <taxon>Lactobacillales</taxon>
        <taxon>Streptococcaceae</taxon>
        <taxon>Pseudolactococcus</taxon>
    </lineage>
</organism>
<dbReference type="InterPro" id="IPR006323">
    <property type="entry name" value="Phosphonoacetald_hydro"/>
</dbReference>
<comment type="cofactor">
    <cofactor evidence="2">
        <name>Mg(2+)</name>
        <dbReference type="ChEBI" id="CHEBI:18420"/>
    </cofactor>
    <text evidence="2">Binds 1 Mg(2+) ion per subunit.</text>
</comment>
<comment type="caution">
    <text evidence="3">The sequence shown here is derived from an EMBL/GenBank/DDBJ whole genome shotgun (WGS) entry which is preliminary data.</text>
</comment>
<keyword evidence="4" id="KW-1185">Reference proteome</keyword>
<evidence type="ECO:0000256" key="2">
    <source>
        <dbReference type="HAMAP-Rule" id="MF_01375"/>
    </source>
</evidence>
<feature type="binding site" evidence="2">
    <location>
        <position position="10"/>
    </location>
    <ligand>
        <name>Mg(2+)</name>
        <dbReference type="ChEBI" id="CHEBI:18420"/>
    </ligand>
</feature>
<dbReference type="EMBL" id="JACBNY010000001">
    <property type="protein sequence ID" value="MBA0015643.1"/>
    <property type="molecule type" value="Genomic_DNA"/>
</dbReference>
<dbReference type="PANTHER" id="PTHR43434:SF19">
    <property type="entry name" value="PHOSPHONOACETALDEHYDE HYDROLASE"/>
    <property type="match status" value="1"/>
</dbReference>
<dbReference type="SFLD" id="SFLDG01129">
    <property type="entry name" value="C1.5:_HAD__Beta-PGM__Phosphata"/>
    <property type="match status" value="1"/>
</dbReference>
<dbReference type="EC" id="3.11.1.1" evidence="2"/>
<comment type="catalytic activity">
    <reaction evidence="2">
        <text>phosphonoacetaldehyde + H2O = acetaldehyde + phosphate + H(+)</text>
        <dbReference type="Rhea" id="RHEA:18905"/>
        <dbReference type="ChEBI" id="CHEBI:15343"/>
        <dbReference type="ChEBI" id="CHEBI:15377"/>
        <dbReference type="ChEBI" id="CHEBI:15378"/>
        <dbReference type="ChEBI" id="CHEBI:43474"/>
        <dbReference type="ChEBI" id="CHEBI:58383"/>
        <dbReference type="EC" id="3.11.1.1"/>
    </reaction>
</comment>
<dbReference type="AlphaFoldDB" id="A0A7V8SIU1"/>
<comment type="similarity">
    <text evidence="2">Belongs to the HAD-like hydrolase superfamily. PhnX family.</text>
</comment>
<dbReference type="InterPro" id="IPR023214">
    <property type="entry name" value="HAD_sf"/>
</dbReference>
<name>A0A7V8SIU1_9LACT</name>
<dbReference type="GO" id="GO:0050194">
    <property type="term" value="F:phosphonoacetaldehyde hydrolase activity"/>
    <property type="evidence" value="ECO:0007669"/>
    <property type="project" value="UniProtKB-UniRule"/>
</dbReference>
<dbReference type="GO" id="GO:0019700">
    <property type="term" value="P:organic phosphonate catabolic process"/>
    <property type="evidence" value="ECO:0007669"/>
    <property type="project" value="InterPro"/>
</dbReference>
<sequence length="258" mass="28741">MIEAVIFDWAGTTVDYGCFAPVQAFIETFENEGIEVSFDEVRQPMGALKRDHIRALLEMPRITNLFENVHHRAFTEQDIDAMLAVFTDKLMAEISSHTLLKPDVLETVAYLRDKDIKIGTTTGYTAEMLEPVAQAAKTQGYEPDLLMTPDDVQNIGRPAPDMINKNLERLAIQNRQTVIKVGDTVSDILEGKNANVLSVGVIEGSSVMGLNESEYTQLSGEQRQSEIDRVRQVFETAGADAVILNLSELVHLIEKMNQ</sequence>
<dbReference type="Pfam" id="PF00702">
    <property type="entry name" value="Hydrolase"/>
    <property type="match status" value="1"/>
</dbReference>
<gene>
    <name evidence="2" type="primary">phnX</name>
    <name evidence="3" type="ORF">HZR21_00505</name>
</gene>
<dbReference type="GO" id="GO:0005829">
    <property type="term" value="C:cytosol"/>
    <property type="evidence" value="ECO:0007669"/>
    <property type="project" value="TreeGrafter"/>
</dbReference>
<dbReference type="HAMAP" id="MF_01375">
    <property type="entry name" value="PhnX"/>
    <property type="match status" value="1"/>
</dbReference>
<dbReference type="PANTHER" id="PTHR43434">
    <property type="entry name" value="PHOSPHOGLYCOLATE PHOSPHATASE"/>
    <property type="match status" value="1"/>
</dbReference>
<dbReference type="SUPFAM" id="SSF56784">
    <property type="entry name" value="HAD-like"/>
    <property type="match status" value="1"/>
</dbReference>
<feature type="active site" description="Schiff-base intermediate with substrate" evidence="2">
    <location>
        <position position="49"/>
    </location>
</feature>
<dbReference type="GeneID" id="303193986"/>
<evidence type="ECO:0000256" key="1">
    <source>
        <dbReference type="ARBA" id="ARBA00023270"/>
    </source>
</evidence>
<feature type="binding site" evidence="2">
    <location>
        <position position="183"/>
    </location>
    <ligand>
        <name>Mg(2+)</name>
        <dbReference type="ChEBI" id="CHEBI:18420"/>
    </ligand>
</feature>
<dbReference type="InterPro" id="IPR036412">
    <property type="entry name" value="HAD-like_sf"/>
</dbReference>
<dbReference type="GO" id="GO:0000287">
    <property type="term" value="F:magnesium ion binding"/>
    <property type="evidence" value="ECO:0007669"/>
    <property type="project" value="UniProtKB-UniRule"/>
</dbReference>
<dbReference type="RefSeq" id="WP_180745490.1">
    <property type="nucleotide sequence ID" value="NZ_CBCRWQ010000002.1"/>
</dbReference>
<protein>
    <recommendedName>
        <fullName evidence="2">Phosphonoacetaldehyde hydrolase</fullName>
        <shortName evidence="2">Phosphonatase</shortName>
        <ecNumber evidence="2">3.11.1.1</ecNumber>
    </recommendedName>
    <alternativeName>
        <fullName evidence="2">Phosphonoacetaldehyde phosphonohydrolase</fullName>
    </alternativeName>
</protein>
<dbReference type="GO" id="GO:0008967">
    <property type="term" value="F:phosphoglycolate phosphatase activity"/>
    <property type="evidence" value="ECO:0007669"/>
    <property type="project" value="TreeGrafter"/>
</dbReference>
<dbReference type="NCBIfam" id="TIGR01422">
    <property type="entry name" value="phosphonatase"/>
    <property type="match status" value="1"/>
</dbReference>
<evidence type="ECO:0000313" key="4">
    <source>
        <dbReference type="Proteomes" id="UP000530186"/>
    </source>
</evidence>
<keyword evidence="2" id="KW-0479">Metal-binding</keyword>
<dbReference type="Proteomes" id="UP000530186">
    <property type="component" value="Unassembled WGS sequence"/>
</dbReference>
<keyword evidence="2" id="KW-0460">Magnesium</keyword>
<dbReference type="SFLD" id="SFLDS00003">
    <property type="entry name" value="Haloacid_Dehalogenase"/>
    <property type="match status" value="1"/>
</dbReference>
<keyword evidence="1 2" id="KW-0704">Schiff base</keyword>
<comment type="function">
    <text evidence="2">Involved in phosphonate degradation.</text>
</comment>
<proteinExistence type="inferred from homology"/>
<dbReference type="InterPro" id="IPR023198">
    <property type="entry name" value="PGP-like_dom2"/>
</dbReference>